<dbReference type="Pfam" id="PF00491">
    <property type="entry name" value="Arginase"/>
    <property type="match status" value="1"/>
</dbReference>
<comment type="similarity">
    <text evidence="1">Belongs to the arginase family. Agmatinase subfamily.</text>
</comment>
<evidence type="ECO:0000256" key="4">
    <source>
        <dbReference type="PIRSR" id="PIRSR036979-1"/>
    </source>
</evidence>
<dbReference type="Proteomes" id="UP000053342">
    <property type="component" value="Unassembled WGS sequence"/>
</dbReference>
<evidence type="ECO:0000313" key="8">
    <source>
        <dbReference type="Proteomes" id="UP000053342"/>
    </source>
</evidence>
<feature type="chain" id="PRO_5002241071" description="Agmatinase" evidence="6">
    <location>
        <begin position="22"/>
        <end position="410"/>
    </location>
</feature>
<organism evidence="7 8">
    <name type="scientific">Exophiala oligosperma</name>
    <dbReference type="NCBI Taxonomy" id="215243"/>
    <lineage>
        <taxon>Eukaryota</taxon>
        <taxon>Fungi</taxon>
        <taxon>Dikarya</taxon>
        <taxon>Ascomycota</taxon>
        <taxon>Pezizomycotina</taxon>
        <taxon>Eurotiomycetes</taxon>
        <taxon>Chaetothyriomycetidae</taxon>
        <taxon>Chaetothyriales</taxon>
        <taxon>Herpotrichiellaceae</taxon>
        <taxon>Exophiala</taxon>
    </lineage>
</organism>
<dbReference type="InterPro" id="IPR023696">
    <property type="entry name" value="Ureohydrolase_dom_sf"/>
</dbReference>
<keyword evidence="4" id="KW-0464">Manganese</keyword>
<name>A0A0D2EAU4_9EURO</name>
<evidence type="ECO:0000313" key="7">
    <source>
        <dbReference type="EMBL" id="KIW45079.1"/>
    </source>
</evidence>
<dbReference type="EMBL" id="KN847334">
    <property type="protein sequence ID" value="KIW45079.1"/>
    <property type="molecule type" value="Genomic_DNA"/>
</dbReference>
<accession>A0A0D2EAU4</accession>
<dbReference type="OrthoDB" id="288726at2759"/>
<dbReference type="STRING" id="215243.A0A0D2EAU4"/>
<evidence type="ECO:0000256" key="2">
    <source>
        <dbReference type="ARBA" id="ARBA00022723"/>
    </source>
</evidence>
<dbReference type="PROSITE" id="PS01053">
    <property type="entry name" value="ARGINASE_1"/>
    <property type="match status" value="1"/>
</dbReference>
<dbReference type="PROSITE" id="PS51409">
    <property type="entry name" value="ARGINASE_2"/>
    <property type="match status" value="1"/>
</dbReference>
<feature type="binding site" evidence="4">
    <location>
        <position position="310"/>
    </location>
    <ligand>
        <name>Mn(2+)</name>
        <dbReference type="ChEBI" id="CHEBI:29035"/>
        <label>1</label>
    </ligand>
</feature>
<sequence length="410" mass="45198">MLAYTTLIFFFALTWSQTVLGADKSHREAGLNNDTDRTTRWKGGYSFQGIQTFAHLPHSLCLIEQDAEFDLAIIGVPFDTSVAYRPGARFGPKAIRGASQRQIPARGFNHAQGLNPYQNWATIIDCGDIPVTPFDNAVAFEQMTEAYRDLLRRPAKTQPKTATPKNLGKDGIYHPRLVTLGGDHSVALPALRALHEIYGPISVLHFDSHLDTWNPSSLAGAWASEQSNYNHGSMFWIAHNEGLIANEGNIHAGLRTRIFGNDYGDYAEDAKQNFQYIETEDLDIVGIDGVVNRIREVVGDRLVYVSIDIDVLEPGLAPGTGCPEPGGWTTRELKAMLRGLHQLNIVGADVVEVAPPYDDSGESTAWAAADLAYELLGLMVGHTPYPVEGYVARKKFAPKWYEGSGRKDEL</sequence>
<evidence type="ECO:0008006" key="9">
    <source>
        <dbReference type="Google" id="ProtNLM"/>
    </source>
</evidence>
<keyword evidence="8" id="KW-1185">Reference proteome</keyword>
<dbReference type="HOGENOM" id="CLU_039478_1_1_1"/>
<dbReference type="Gene3D" id="3.40.800.10">
    <property type="entry name" value="Ureohydrolase domain"/>
    <property type="match status" value="1"/>
</dbReference>
<proteinExistence type="inferred from homology"/>
<dbReference type="AlphaFoldDB" id="A0A0D2EAU4"/>
<dbReference type="RefSeq" id="XP_016265295.1">
    <property type="nucleotide sequence ID" value="XM_016404290.1"/>
</dbReference>
<feature type="binding site" evidence="4">
    <location>
        <position position="308"/>
    </location>
    <ligand>
        <name>Mn(2+)</name>
        <dbReference type="ChEBI" id="CHEBI:29035"/>
        <label>1</label>
    </ligand>
</feature>
<dbReference type="GeneID" id="27355570"/>
<gene>
    <name evidence="7" type="ORF">PV06_03496</name>
</gene>
<dbReference type="GO" id="GO:0008783">
    <property type="term" value="F:agmatinase activity"/>
    <property type="evidence" value="ECO:0007669"/>
    <property type="project" value="TreeGrafter"/>
</dbReference>
<keyword evidence="6" id="KW-0732">Signal</keyword>
<dbReference type="GO" id="GO:0033389">
    <property type="term" value="P:putrescine biosynthetic process from arginine, via agmatine"/>
    <property type="evidence" value="ECO:0007669"/>
    <property type="project" value="TreeGrafter"/>
</dbReference>
<reference evidence="7 8" key="1">
    <citation type="submission" date="2015-01" db="EMBL/GenBank/DDBJ databases">
        <title>The Genome Sequence of Exophiala oligosperma CBS72588.</title>
        <authorList>
            <consortium name="The Broad Institute Genomics Platform"/>
            <person name="Cuomo C."/>
            <person name="de Hoog S."/>
            <person name="Gorbushina A."/>
            <person name="Stielow B."/>
            <person name="Teixiera M."/>
            <person name="Abouelleil A."/>
            <person name="Chapman S.B."/>
            <person name="Priest M."/>
            <person name="Young S.K."/>
            <person name="Wortman J."/>
            <person name="Nusbaum C."/>
            <person name="Birren B."/>
        </authorList>
    </citation>
    <scope>NUCLEOTIDE SEQUENCE [LARGE SCALE GENOMIC DNA]</scope>
    <source>
        <strain evidence="7 8">CBS 72588</strain>
    </source>
</reference>
<dbReference type="InterPro" id="IPR006035">
    <property type="entry name" value="Ureohydrolase"/>
</dbReference>
<protein>
    <recommendedName>
        <fullName evidence="9">Agmatinase</fullName>
    </recommendedName>
</protein>
<feature type="binding site" evidence="4">
    <location>
        <position position="207"/>
    </location>
    <ligand>
        <name>Mn(2+)</name>
        <dbReference type="ChEBI" id="CHEBI:29035"/>
        <label>1</label>
    </ligand>
</feature>
<feature type="binding site" evidence="4">
    <location>
        <position position="184"/>
    </location>
    <ligand>
        <name>Mn(2+)</name>
        <dbReference type="ChEBI" id="CHEBI:29035"/>
        <label>1</label>
    </ligand>
</feature>
<keyword evidence="3 5" id="KW-0378">Hydrolase</keyword>
<evidence type="ECO:0000256" key="6">
    <source>
        <dbReference type="SAM" id="SignalP"/>
    </source>
</evidence>
<keyword evidence="2 4" id="KW-0479">Metal-binding</keyword>
<dbReference type="CDD" id="cd11592">
    <property type="entry name" value="Agmatinase_PAH"/>
    <property type="match status" value="1"/>
</dbReference>
<evidence type="ECO:0000256" key="1">
    <source>
        <dbReference type="ARBA" id="ARBA00009227"/>
    </source>
</evidence>
<evidence type="ECO:0000256" key="3">
    <source>
        <dbReference type="ARBA" id="ARBA00022801"/>
    </source>
</evidence>
<evidence type="ECO:0000256" key="5">
    <source>
        <dbReference type="RuleBase" id="RU003684"/>
    </source>
</evidence>
<dbReference type="VEuPathDB" id="FungiDB:PV06_03496"/>
<feature type="signal peptide" evidence="6">
    <location>
        <begin position="1"/>
        <end position="21"/>
    </location>
</feature>
<dbReference type="PANTHER" id="PTHR11358">
    <property type="entry name" value="ARGINASE/AGMATINASE"/>
    <property type="match status" value="1"/>
</dbReference>
<dbReference type="PIRSF" id="PIRSF036979">
    <property type="entry name" value="Arginase"/>
    <property type="match status" value="1"/>
</dbReference>
<feature type="binding site" evidence="4">
    <location>
        <position position="209"/>
    </location>
    <ligand>
        <name>Mn(2+)</name>
        <dbReference type="ChEBI" id="CHEBI:29035"/>
        <label>1</label>
    </ligand>
</feature>
<feature type="binding site" evidence="4">
    <location>
        <position position="211"/>
    </location>
    <ligand>
        <name>Mn(2+)</name>
        <dbReference type="ChEBI" id="CHEBI:29035"/>
        <label>1</label>
    </ligand>
</feature>
<comment type="cofactor">
    <cofactor evidence="4">
        <name>Mn(2+)</name>
        <dbReference type="ChEBI" id="CHEBI:29035"/>
    </cofactor>
    <text evidence="4">Binds 2 manganese ions per subunit.</text>
</comment>
<dbReference type="PANTHER" id="PTHR11358:SF26">
    <property type="entry name" value="GUANIDINO ACID HYDROLASE, MITOCHONDRIAL"/>
    <property type="match status" value="1"/>
</dbReference>
<dbReference type="GO" id="GO:0046872">
    <property type="term" value="F:metal ion binding"/>
    <property type="evidence" value="ECO:0007669"/>
    <property type="project" value="UniProtKB-KW"/>
</dbReference>
<dbReference type="PRINTS" id="PR00116">
    <property type="entry name" value="ARGINASE"/>
</dbReference>
<dbReference type="SUPFAM" id="SSF52768">
    <property type="entry name" value="Arginase/deacetylase"/>
    <property type="match status" value="1"/>
</dbReference>
<dbReference type="FunFam" id="3.40.800.10:FF:000014">
    <property type="entry name" value="Arginase family protein"/>
    <property type="match status" value="1"/>
</dbReference>
<dbReference type="InterPro" id="IPR020855">
    <property type="entry name" value="Ureohydrolase_Mn_BS"/>
</dbReference>